<sequence>MLTGDDLLMTRMGVISDEFWAAVESLMPSDEGKRGGRFGDHRLILEGIAWRFRTGSPWRDLPADFGPWQTVWKRHHRWSLDGTYDAMFAQVRAVFGLGAAVVADVEKLLSVDSTNVRAHQHCAGARSDTLAKGGSVELQEICR</sequence>
<proteinExistence type="predicted"/>
<gene>
    <name evidence="2" type="ORF">LAUMK142_01754</name>
    <name evidence="3" type="ORF">LAUMK142_02211</name>
</gene>
<accession>A0A498QPQ9</accession>
<dbReference type="PANTHER" id="PTHR46637:SF1">
    <property type="entry name" value="BLL5188 PROTEIN"/>
    <property type="match status" value="1"/>
</dbReference>
<reference evidence="2 4" key="1">
    <citation type="submission" date="2018-09" db="EMBL/GenBank/DDBJ databases">
        <authorList>
            <person name="Tagini F."/>
        </authorList>
    </citation>
    <scope>NUCLEOTIDE SEQUENCE [LARGE SCALE GENOMIC DNA]</scope>
    <source>
        <strain evidence="2 4">MK142</strain>
    </source>
</reference>
<dbReference type="Pfam" id="PF13340">
    <property type="entry name" value="DUF4096"/>
    <property type="match status" value="1"/>
</dbReference>
<evidence type="ECO:0000313" key="4">
    <source>
        <dbReference type="Proteomes" id="UP000268285"/>
    </source>
</evidence>
<feature type="domain" description="Insertion element IS402-like" evidence="1">
    <location>
        <begin position="15"/>
        <end position="88"/>
    </location>
</feature>
<dbReference type="EMBL" id="UPHU01000001">
    <property type="protein sequence ID" value="VBA49176.1"/>
    <property type="molecule type" value="Genomic_DNA"/>
</dbReference>
<evidence type="ECO:0000313" key="3">
    <source>
        <dbReference type="EMBL" id="VBA49842.1"/>
    </source>
</evidence>
<dbReference type="EMBL" id="UPHU01000001">
    <property type="protein sequence ID" value="VBA49842.1"/>
    <property type="molecule type" value="Genomic_DNA"/>
</dbReference>
<dbReference type="NCBIfam" id="NF033580">
    <property type="entry name" value="transpos_IS5_3"/>
    <property type="match status" value="1"/>
</dbReference>
<organism evidence="2 4">
    <name type="scientific">Mycobacterium pseudokansasii</name>
    <dbReference type="NCBI Taxonomy" id="2341080"/>
    <lineage>
        <taxon>Bacteria</taxon>
        <taxon>Bacillati</taxon>
        <taxon>Actinomycetota</taxon>
        <taxon>Actinomycetes</taxon>
        <taxon>Mycobacteriales</taxon>
        <taxon>Mycobacteriaceae</taxon>
        <taxon>Mycobacterium</taxon>
    </lineage>
</organism>
<protein>
    <recommendedName>
        <fullName evidence="1">Insertion element IS402-like domain-containing protein</fullName>
    </recommendedName>
</protein>
<dbReference type="InterPro" id="IPR052909">
    <property type="entry name" value="Transposase_6_like"/>
</dbReference>
<name>A0A498QPQ9_9MYCO</name>
<evidence type="ECO:0000259" key="1">
    <source>
        <dbReference type="Pfam" id="PF13340"/>
    </source>
</evidence>
<evidence type="ECO:0000313" key="2">
    <source>
        <dbReference type="EMBL" id="VBA49176.1"/>
    </source>
</evidence>
<keyword evidence="4" id="KW-1185">Reference proteome</keyword>
<dbReference type="PANTHER" id="PTHR46637">
    <property type="entry name" value="TIS1421-TRANSPOSASE PROTEIN A"/>
    <property type="match status" value="1"/>
</dbReference>
<dbReference type="Proteomes" id="UP000268285">
    <property type="component" value="Unassembled WGS sequence"/>
</dbReference>
<dbReference type="InterPro" id="IPR025161">
    <property type="entry name" value="IS402-like_dom"/>
</dbReference>
<dbReference type="AlphaFoldDB" id="A0A498QPQ9"/>